<feature type="region of interest" description="Disordered" evidence="1">
    <location>
        <begin position="22"/>
        <end position="110"/>
    </location>
</feature>
<dbReference type="EMBL" id="ABCS01000080">
    <property type="protein sequence ID" value="EDM75830.1"/>
    <property type="molecule type" value="Genomic_DNA"/>
</dbReference>
<evidence type="ECO:0000256" key="2">
    <source>
        <dbReference type="SAM" id="SignalP"/>
    </source>
</evidence>
<feature type="compositionally biased region" description="Basic and acidic residues" evidence="1">
    <location>
        <begin position="31"/>
        <end position="42"/>
    </location>
</feature>
<dbReference type="eggNOG" id="COG1881">
    <property type="taxonomic scope" value="Bacteria"/>
</dbReference>
<dbReference type="PANTHER" id="PTHR30289">
    <property type="entry name" value="UNCHARACTERIZED PROTEIN YBCL-RELATED"/>
    <property type="match status" value="1"/>
</dbReference>
<evidence type="ECO:0000256" key="1">
    <source>
        <dbReference type="SAM" id="MobiDB-lite"/>
    </source>
</evidence>
<feature type="signal peptide" evidence="2">
    <location>
        <begin position="1"/>
        <end position="20"/>
    </location>
</feature>
<dbReference type="CDD" id="cd00865">
    <property type="entry name" value="PEBP_bact_arch"/>
    <property type="match status" value="1"/>
</dbReference>
<evidence type="ECO:0008006" key="5">
    <source>
        <dbReference type="Google" id="ProtNLM"/>
    </source>
</evidence>
<dbReference type="RefSeq" id="WP_006975052.1">
    <property type="nucleotide sequence ID" value="NZ_ABCS01000080.1"/>
</dbReference>
<dbReference type="InterPro" id="IPR008914">
    <property type="entry name" value="PEBP"/>
</dbReference>
<dbReference type="SUPFAM" id="SSF49777">
    <property type="entry name" value="PEBP-like"/>
    <property type="match status" value="1"/>
</dbReference>
<keyword evidence="4" id="KW-1185">Reference proteome</keyword>
<sequence>MRWLSITAALASAAMLTLSACSSDDTDEGADEHADEHSHTEDTETEESSDTEESTESTDTTETTESEESTDTTETESESESESEETTETETGGGPFTLSSPAYDDGGVIPDDNTCFGANVSPQLDWENAPAETQSFAVFFTDLTFSFDHSAIWNIDAGATGLPADVDKMPMPADVPGAIQAESYAGWHGYAGPCPPAEHTYQFILYALDVDTLDGEINENSGLGQVKAAFEAHALEQVTLDGMFDPP</sequence>
<dbReference type="InterPro" id="IPR005247">
    <property type="entry name" value="YbhB_YbcL/LppC-like"/>
</dbReference>
<evidence type="ECO:0000313" key="4">
    <source>
        <dbReference type="Proteomes" id="UP000005801"/>
    </source>
</evidence>
<keyword evidence="2" id="KW-0732">Signal</keyword>
<feature type="chain" id="PRO_5002697358" description="YbhB/YbcL family Raf kinase inhibitor-like protein" evidence="2">
    <location>
        <begin position="21"/>
        <end position="247"/>
    </location>
</feature>
<feature type="compositionally biased region" description="Acidic residues" evidence="1">
    <location>
        <begin position="62"/>
        <end position="88"/>
    </location>
</feature>
<dbReference type="PROSITE" id="PS51257">
    <property type="entry name" value="PROKAR_LIPOPROTEIN"/>
    <property type="match status" value="1"/>
</dbReference>
<dbReference type="NCBIfam" id="TIGR00481">
    <property type="entry name" value="YbhB/YbcL family Raf kinase inhibitor-like protein"/>
    <property type="match status" value="1"/>
</dbReference>
<proteinExistence type="predicted"/>
<comment type="caution">
    <text evidence="3">The sequence shown here is derived from an EMBL/GenBank/DDBJ whole genome shotgun (WGS) entry which is preliminary data.</text>
</comment>
<dbReference type="STRING" id="391625.PPSIR1_34857"/>
<dbReference type="InterPro" id="IPR036610">
    <property type="entry name" value="PEBP-like_sf"/>
</dbReference>
<reference evidence="3 4" key="1">
    <citation type="submission" date="2007-06" db="EMBL/GenBank/DDBJ databases">
        <authorList>
            <person name="Shimkets L."/>
            <person name="Ferriera S."/>
            <person name="Johnson J."/>
            <person name="Kravitz S."/>
            <person name="Beeson K."/>
            <person name="Sutton G."/>
            <person name="Rogers Y.-H."/>
            <person name="Friedman R."/>
            <person name="Frazier M."/>
            <person name="Venter J.C."/>
        </authorList>
    </citation>
    <scope>NUCLEOTIDE SEQUENCE [LARGE SCALE GENOMIC DNA]</scope>
    <source>
        <strain evidence="3 4">SIR-1</strain>
    </source>
</reference>
<feature type="compositionally biased region" description="Acidic residues" evidence="1">
    <location>
        <begin position="43"/>
        <end position="56"/>
    </location>
</feature>
<protein>
    <recommendedName>
        <fullName evidence="5">YbhB/YbcL family Raf kinase inhibitor-like protein</fullName>
    </recommendedName>
</protein>
<dbReference type="OrthoDB" id="9797506at2"/>
<accession>A6GEB2</accession>
<dbReference type="Pfam" id="PF01161">
    <property type="entry name" value="PBP"/>
    <property type="match status" value="1"/>
</dbReference>
<organism evidence="3 4">
    <name type="scientific">Plesiocystis pacifica SIR-1</name>
    <dbReference type="NCBI Taxonomy" id="391625"/>
    <lineage>
        <taxon>Bacteria</taxon>
        <taxon>Pseudomonadati</taxon>
        <taxon>Myxococcota</taxon>
        <taxon>Polyangia</taxon>
        <taxon>Nannocystales</taxon>
        <taxon>Nannocystaceae</taxon>
        <taxon>Plesiocystis</taxon>
    </lineage>
</organism>
<gene>
    <name evidence="3" type="ORF">PPSIR1_34857</name>
</gene>
<dbReference type="AlphaFoldDB" id="A6GEB2"/>
<evidence type="ECO:0000313" key="3">
    <source>
        <dbReference type="EMBL" id="EDM75830.1"/>
    </source>
</evidence>
<dbReference type="Gene3D" id="3.90.280.10">
    <property type="entry name" value="PEBP-like"/>
    <property type="match status" value="1"/>
</dbReference>
<dbReference type="PANTHER" id="PTHR30289:SF1">
    <property type="entry name" value="PEBP (PHOSPHATIDYLETHANOLAMINE-BINDING PROTEIN) FAMILY PROTEIN"/>
    <property type="match status" value="1"/>
</dbReference>
<name>A6GEB2_9BACT</name>
<dbReference type="Proteomes" id="UP000005801">
    <property type="component" value="Unassembled WGS sequence"/>
</dbReference>